<evidence type="ECO:0000256" key="2">
    <source>
        <dbReference type="ARBA" id="ARBA00012616"/>
    </source>
</evidence>
<dbReference type="InterPro" id="IPR027266">
    <property type="entry name" value="TrmE/GcvT-like"/>
</dbReference>
<keyword evidence="11" id="KW-0489">Methyltransferase</keyword>
<evidence type="ECO:0000256" key="5">
    <source>
        <dbReference type="ARBA" id="ARBA00031395"/>
    </source>
</evidence>
<keyword evidence="3 7" id="KW-0032">Aminotransferase</keyword>
<gene>
    <name evidence="7 11" type="primary">gcvT</name>
    <name evidence="11" type="ORF">H5V45_20015</name>
</gene>
<protein>
    <recommendedName>
        <fullName evidence="2 7">Aminomethyltransferase</fullName>
        <ecNumber evidence="2 7">2.1.2.10</ecNumber>
    </recommendedName>
    <alternativeName>
        <fullName evidence="5 7">Glycine cleavage system T protein</fullName>
    </alternativeName>
</protein>
<comment type="subunit">
    <text evidence="7">The glycine cleavage system is composed of four proteins: P, T, L and H.</text>
</comment>
<keyword evidence="12" id="KW-1185">Reference proteome</keyword>
<dbReference type="PANTHER" id="PTHR43757">
    <property type="entry name" value="AMINOMETHYLTRANSFERASE"/>
    <property type="match status" value="1"/>
</dbReference>
<feature type="domain" description="Aminomethyltransferase C-terminal" evidence="10">
    <location>
        <begin position="291"/>
        <end position="368"/>
    </location>
</feature>
<dbReference type="InterPro" id="IPR029043">
    <property type="entry name" value="GcvT/YgfZ_C"/>
</dbReference>
<dbReference type="HAMAP" id="MF_00259">
    <property type="entry name" value="GcvT"/>
    <property type="match status" value="1"/>
</dbReference>
<dbReference type="InterPro" id="IPR006222">
    <property type="entry name" value="GCVT_N"/>
</dbReference>
<name>A0A7X0RLX9_9ACTN</name>
<evidence type="ECO:0000256" key="1">
    <source>
        <dbReference type="ARBA" id="ARBA00008609"/>
    </source>
</evidence>
<feature type="domain" description="GCVT N-terminal" evidence="9">
    <location>
        <begin position="12"/>
        <end position="272"/>
    </location>
</feature>
<dbReference type="NCBIfam" id="TIGR00528">
    <property type="entry name" value="gcvT"/>
    <property type="match status" value="1"/>
</dbReference>
<sequence length="375" mass="39724">MSDSAELLTSPLHDRHVALGAKLAEFGGWSMPLEYPSGVVKEHTAVREAVGIFDVSHLGKAMVTGPGAAAYVNATLSNDLGKIQPGKAQYTLCCDDATGGIVDDLIAYFHDDEHVLLVPNAANTAEVVRRLQASAPEGVSVVDHHRDYAVLAVQGPKSDEVLEAVGLPAGHDYMSFVVGPLPDGVDGESGVVVCRTGYTGERGYELIARNDVAGALWDALVAAGEEHGILPCGLGARDTLRTEMGYPLHGQDISLDVTPNQARLGWAVGWKKEAFWGREALLAEKEAGPQRVLRGLVATGRGIPRPGMSVSLTPDVLLCEITSGTFSPTLRKGIGLALVPSFVNAEAEVGVDVRGRREIFQLTPPPFVQPSVREA</sequence>
<dbReference type="Proteomes" id="UP000523955">
    <property type="component" value="Unassembled WGS sequence"/>
</dbReference>
<dbReference type="Pfam" id="PF01571">
    <property type="entry name" value="GCV_T"/>
    <property type="match status" value="1"/>
</dbReference>
<evidence type="ECO:0000256" key="6">
    <source>
        <dbReference type="ARBA" id="ARBA00047665"/>
    </source>
</evidence>
<comment type="caution">
    <text evidence="11">The sequence shown here is derived from an EMBL/GenBank/DDBJ whole genome shotgun (WGS) entry which is preliminary data.</text>
</comment>
<dbReference type="EC" id="2.1.2.10" evidence="2 7"/>
<dbReference type="NCBIfam" id="NF001567">
    <property type="entry name" value="PRK00389.1"/>
    <property type="match status" value="1"/>
</dbReference>
<comment type="catalytic activity">
    <reaction evidence="6 7">
        <text>N(6)-[(R)-S(8)-aminomethyldihydrolipoyl]-L-lysyl-[protein] + (6S)-5,6,7,8-tetrahydrofolate = N(6)-[(R)-dihydrolipoyl]-L-lysyl-[protein] + (6R)-5,10-methylene-5,6,7,8-tetrahydrofolate + NH4(+)</text>
        <dbReference type="Rhea" id="RHEA:16945"/>
        <dbReference type="Rhea" id="RHEA-COMP:10475"/>
        <dbReference type="Rhea" id="RHEA-COMP:10492"/>
        <dbReference type="ChEBI" id="CHEBI:15636"/>
        <dbReference type="ChEBI" id="CHEBI:28938"/>
        <dbReference type="ChEBI" id="CHEBI:57453"/>
        <dbReference type="ChEBI" id="CHEBI:83100"/>
        <dbReference type="ChEBI" id="CHEBI:83143"/>
        <dbReference type="EC" id="2.1.2.10"/>
    </reaction>
</comment>
<dbReference type="SUPFAM" id="SSF103025">
    <property type="entry name" value="Folate-binding domain"/>
    <property type="match status" value="1"/>
</dbReference>
<dbReference type="GO" id="GO:0008168">
    <property type="term" value="F:methyltransferase activity"/>
    <property type="evidence" value="ECO:0007669"/>
    <property type="project" value="UniProtKB-KW"/>
</dbReference>
<dbReference type="InterPro" id="IPR028896">
    <property type="entry name" value="GcvT/YgfZ/DmdA"/>
</dbReference>
<comment type="function">
    <text evidence="7">The glycine cleavage system catalyzes the degradation of glycine.</text>
</comment>
<accession>A0A7X0RLX9</accession>
<evidence type="ECO:0000256" key="3">
    <source>
        <dbReference type="ARBA" id="ARBA00022576"/>
    </source>
</evidence>
<dbReference type="InterPro" id="IPR022903">
    <property type="entry name" value="GcvT_bac"/>
</dbReference>
<dbReference type="RefSeq" id="WP_185254931.1">
    <property type="nucleotide sequence ID" value="NZ_JACKXE010000002.1"/>
</dbReference>
<dbReference type="PANTHER" id="PTHR43757:SF2">
    <property type="entry name" value="AMINOMETHYLTRANSFERASE, MITOCHONDRIAL"/>
    <property type="match status" value="1"/>
</dbReference>
<feature type="binding site" evidence="8">
    <location>
        <position position="205"/>
    </location>
    <ligand>
        <name>substrate</name>
    </ligand>
</feature>
<proteinExistence type="inferred from homology"/>
<dbReference type="FunFam" id="4.10.1250.10:FF:000001">
    <property type="entry name" value="Aminomethyltransferase"/>
    <property type="match status" value="1"/>
</dbReference>
<dbReference type="AlphaFoldDB" id="A0A7X0RLX9"/>
<dbReference type="GO" id="GO:0032259">
    <property type="term" value="P:methylation"/>
    <property type="evidence" value="ECO:0007669"/>
    <property type="project" value="UniProtKB-KW"/>
</dbReference>
<dbReference type="PIRSF" id="PIRSF006487">
    <property type="entry name" value="GcvT"/>
    <property type="match status" value="1"/>
</dbReference>
<evidence type="ECO:0000256" key="4">
    <source>
        <dbReference type="ARBA" id="ARBA00022679"/>
    </source>
</evidence>
<dbReference type="Gene3D" id="3.30.1360.120">
    <property type="entry name" value="Probable tRNA modification gtpase trme, domain 1"/>
    <property type="match status" value="1"/>
</dbReference>
<reference evidence="11 12" key="1">
    <citation type="submission" date="2020-08" db="EMBL/GenBank/DDBJ databases">
        <authorList>
            <person name="Seo M.-J."/>
        </authorList>
    </citation>
    <scope>NUCLEOTIDE SEQUENCE [LARGE SCALE GENOMIC DNA]</scope>
    <source>
        <strain evidence="11 12">KIGAM211</strain>
    </source>
</reference>
<evidence type="ECO:0000256" key="7">
    <source>
        <dbReference type="HAMAP-Rule" id="MF_00259"/>
    </source>
</evidence>
<keyword evidence="4 7" id="KW-0808">Transferase</keyword>
<evidence type="ECO:0000256" key="8">
    <source>
        <dbReference type="PIRSR" id="PIRSR006487-1"/>
    </source>
</evidence>
<dbReference type="InterPro" id="IPR006223">
    <property type="entry name" value="GcvT"/>
</dbReference>
<dbReference type="GO" id="GO:0004047">
    <property type="term" value="F:aminomethyltransferase activity"/>
    <property type="evidence" value="ECO:0007669"/>
    <property type="project" value="UniProtKB-UniRule"/>
</dbReference>
<dbReference type="Pfam" id="PF08669">
    <property type="entry name" value="GCV_T_C"/>
    <property type="match status" value="1"/>
</dbReference>
<dbReference type="GO" id="GO:0008483">
    <property type="term" value="F:transaminase activity"/>
    <property type="evidence" value="ECO:0007669"/>
    <property type="project" value="UniProtKB-KW"/>
</dbReference>
<dbReference type="SUPFAM" id="SSF101790">
    <property type="entry name" value="Aminomethyltransferase beta-barrel domain"/>
    <property type="match status" value="1"/>
</dbReference>
<evidence type="ECO:0000313" key="12">
    <source>
        <dbReference type="Proteomes" id="UP000523955"/>
    </source>
</evidence>
<dbReference type="GO" id="GO:0005829">
    <property type="term" value="C:cytosol"/>
    <property type="evidence" value="ECO:0007669"/>
    <property type="project" value="TreeGrafter"/>
</dbReference>
<dbReference type="GO" id="GO:0019464">
    <property type="term" value="P:glycine decarboxylation via glycine cleavage system"/>
    <property type="evidence" value="ECO:0007669"/>
    <property type="project" value="UniProtKB-UniRule"/>
</dbReference>
<comment type="similarity">
    <text evidence="1 7">Belongs to the GcvT family.</text>
</comment>
<organism evidence="11 12">
    <name type="scientific">Nocardioides luti</name>
    <dbReference type="NCBI Taxonomy" id="2761101"/>
    <lineage>
        <taxon>Bacteria</taxon>
        <taxon>Bacillati</taxon>
        <taxon>Actinomycetota</taxon>
        <taxon>Actinomycetes</taxon>
        <taxon>Propionibacteriales</taxon>
        <taxon>Nocardioidaceae</taxon>
        <taxon>Nocardioides</taxon>
    </lineage>
</organism>
<evidence type="ECO:0000259" key="10">
    <source>
        <dbReference type="Pfam" id="PF08669"/>
    </source>
</evidence>
<evidence type="ECO:0000259" key="9">
    <source>
        <dbReference type="Pfam" id="PF01571"/>
    </source>
</evidence>
<dbReference type="GO" id="GO:0005960">
    <property type="term" value="C:glycine cleavage complex"/>
    <property type="evidence" value="ECO:0007669"/>
    <property type="project" value="InterPro"/>
</dbReference>
<evidence type="ECO:0000313" key="11">
    <source>
        <dbReference type="EMBL" id="MBB6629615.1"/>
    </source>
</evidence>
<dbReference type="EMBL" id="JACKXE010000002">
    <property type="protein sequence ID" value="MBB6629615.1"/>
    <property type="molecule type" value="Genomic_DNA"/>
</dbReference>
<dbReference type="InterPro" id="IPR013977">
    <property type="entry name" value="GcvT_C"/>
</dbReference>